<dbReference type="RefSeq" id="WP_042007748.1">
    <property type="nucleotide sequence ID" value="NZ_JBJGWB010000022.1"/>
</dbReference>
<evidence type="ECO:0000256" key="1">
    <source>
        <dbReference type="SAM" id="Phobius"/>
    </source>
</evidence>
<proteinExistence type="predicted"/>
<gene>
    <name evidence="2" type="ORF">CCAND93_350014</name>
</gene>
<keyword evidence="1" id="KW-0812">Transmembrane</keyword>
<protein>
    <submittedName>
        <fullName evidence="2">Uncharacterized protein</fullName>
    </submittedName>
</protein>
<reference evidence="2 3" key="1">
    <citation type="submission" date="2015-01" db="EMBL/GenBank/DDBJ databases">
        <authorList>
            <person name="Xiang T."/>
            <person name="Song Y."/>
            <person name="Huang L."/>
            <person name="Wang B."/>
            <person name="Wu P."/>
        </authorList>
    </citation>
    <scope>NUCLEOTIDE SEQUENCE [LARGE SCALE GENOMIC DNA]</scope>
    <source>
        <strain evidence="2 3">CcD93</strain>
    </source>
</reference>
<keyword evidence="1" id="KW-1133">Transmembrane helix</keyword>
<name>A0A0B7ISU0_9FLAO</name>
<dbReference type="Proteomes" id="UP000038200">
    <property type="component" value="Unassembled WGS sequence"/>
</dbReference>
<sequence length="147" mass="17529">MGIFKPDKKRLEQIDKGMEESTRNFLTPLLEKSLGKHLKKFVMWANNNRKKMFIINISFLSLLVCYSIFRAFTAKTDFESVSNVSNRANSIYTEKNNRLEKQFDNLFKMYDLKYELEELTSKDSLTKKDSIRIEELYNQIFKNEEEN</sequence>
<keyword evidence="1" id="KW-0472">Membrane</keyword>
<organism evidence="2 3">
    <name type="scientific">Capnocytophaga canis</name>
    <dbReference type="NCBI Taxonomy" id="1848903"/>
    <lineage>
        <taxon>Bacteria</taxon>
        <taxon>Pseudomonadati</taxon>
        <taxon>Bacteroidota</taxon>
        <taxon>Flavobacteriia</taxon>
        <taxon>Flavobacteriales</taxon>
        <taxon>Flavobacteriaceae</taxon>
        <taxon>Capnocytophaga</taxon>
    </lineage>
</organism>
<dbReference type="EMBL" id="CDOL01000223">
    <property type="protein sequence ID" value="CEN53033.1"/>
    <property type="molecule type" value="Genomic_DNA"/>
</dbReference>
<accession>A0A0B7ISU0</accession>
<feature type="transmembrane region" description="Helical" evidence="1">
    <location>
        <begin position="53"/>
        <end position="72"/>
    </location>
</feature>
<evidence type="ECO:0000313" key="3">
    <source>
        <dbReference type="Proteomes" id="UP000038200"/>
    </source>
</evidence>
<evidence type="ECO:0000313" key="2">
    <source>
        <dbReference type="EMBL" id="CEN53033.1"/>
    </source>
</evidence>
<dbReference type="AlphaFoldDB" id="A0A0B7ISU0"/>